<proteinExistence type="predicted"/>
<name>A0A5S3UQJ5_9GAMM</name>
<sequence length="399" mass="42437">MNGRIYDADTGRFMQADPFVQAPSNLQNYNAYSYVLNNPLSYTDPSGYLFKKLTQIAGFMSGGIVGAVMAHQIQRFIANSKTLSTLYTAGAAIVSGAVCGPCSIAVTAYASAQNTYYQTGDFGAAIKAGALSGASATAFFAVGGAFEGVNTAFGSAGYFGKVAAHGLVGGTMSVMQGGKFGHGFAAAGFTQALAPAISRIQPGVKVSPVRVAVAALVGGTVSKISGGKFANGAVTAAFSRMFNDDLHDGLYPFSKEAQMDESHPIPDEILELYEQYQEGKFKSLVGVNKAAGESAEEYVASIMRERGYIVLVKGVTLKVNGKIRYPDLTLLDGKTEELVSFMEVKLNNSRLIARQIRNDRMIQTEGAIVTRTPSPTFLPLGKIGKTNVELFRIYYQDQD</sequence>
<accession>A0A5S3UQJ5</accession>
<dbReference type="Gene3D" id="2.180.10.10">
    <property type="entry name" value="RHS repeat-associated core"/>
    <property type="match status" value="1"/>
</dbReference>
<protein>
    <recommendedName>
        <fullName evidence="3">Tox-REase-7 domain-containing protein</fullName>
    </recommendedName>
</protein>
<evidence type="ECO:0008006" key="3">
    <source>
        <dbReference type="Google" id="ProtNLM"/>
    </source>
</evidence>
<dbReference type="NCBIfam" id="TIGR03696">
    <property type="entry name" value="Rhs_assc_core"/>
    <property type="match status" value="1"/>
</dbReference>
<evidence type="ECO:0000313" key="1">
    <source>
        <dbReference type="EMBL" id="QPB81549.1"/>
    </source>
</evidence>
<dbReference type="EMBL" id="CP045429">
    <property type="protein sequence ID" value="QPB81549.1"/>
    <property type="molecule type" value="Genomic_DNA"/>
</dbReference>
<dbReference type="Proteomes" id="UP000305729">
    <property type="component" value="Chromosome 1"/>
</dbReference>
<dbReference type="InterPro" id="IPR022385">
    <property type="entry name" value="Rhs_assc_core"/>
</dbReference>
<reference evidence="1 2" key="1">
    <citation type="submission" date="2019-10" db="EMBL/GenBank/DDBJ databases">
        <title>Pseudoalteromonas rubra S4059.</title>
        <authorList>
            <person name="Paulsen S."/>
            <person name="Wang X."/>
        </authorList>
    </citation>
    <scope>NUCLEOTIDE SEQUENCE [LARGE SCALE GENOMIC DNA]</scope>
    <source>
        <strain evidence="1 2">S4059</strain>
    </source>
</reference>
<organism evidence="1 2">
    <name type="scientific">Pseudoalteromonas rubra</name>
    <dbReference type="NCBI Taxonomy" id="43658"/>
    <lineage>
        <taxon>Bacteria</taxon>
        <taxon>Pseudomonadati</taxon>
        <taxon>Pseudomonadota</taxon>
        <taxon>Gammaproteobacteria</taxon>
        <taxon>Alteromonadales</taxon>
        <taxon>Pseudoalteromonadaceae</taxon>
        <taxon>Pseudoalteromonas</taxon>
    </lineage>
</organism>
<evidence type="ECO:0000313" key="2">
    <source>
        <dbReference type="Proteomes" id="UP000305729"/>
    </source>
</evidence>
<gene>
    <name evidence="1" type="ORF">CWC22_000340</name>
</gene>
<dbReference type="AlphaFoldDB" id="A0A5S3UQJ5"/>